<dbReference type="OrthoDB" id="9794630at2"/>
<dbReference type="Gene3D" id="3.50.50.60">
    <property type="entry name" value="FAD/NAD(P)-binding domain"/>
    <property type="match status" value="2"/>
</dbReference>
<organism evidence="3 4">
    <name type="scientific">Oryzomonas rubra</name>
    <dbReference type="NCBI Taxonomy" id="2509454"/>
    <lineage>
        <taxon>Bacteria</taxon>
        <taxon>Pseudomonadati</taxon>
        <taxon>Thermodesulfobacteriota</taxon>
        <taxon>Desulfuromonadia</taxon>
        <taxon>Geobacterales</taxon>
        <taxon>Geobacteraceae</taxon>
        <taxon>Oryzomonas</taxon>
    </lineage>
</organism>
<sequence length="390" mass="44192">MKGHIMEQHHETIIVGGGMAGMFCALKLKEAGKPFLLISDRLGGRTYYKEEFKMNFGAVFYFENYHNVRKILTSGPVLIKSIKQIMLHLSETDYYPAFSFRMLKNLPQLIKFKRFMKQFIKHYEVYKKNCETMQVKDALKKDPFMEQLFFKSAQQLINELKIGRACSELVSQFVYGCTGAKVHTLTALDFCNCAQGLVMPICQFAFDENAMQRRLGSVELDSVVKVDKESGQYKVTTAKGVTYTARNLVLATPAGVTKTLIKLPKIRSASTLFAYLVKGTIKEKYRHNDLHCFADTIPIIFVAKRQNGKGEYEVFSNARLNLNKYFDEHSVLHVKEWPEALYTHPAIVLDQDLGDNLYMAGDHNGLGMEPAAISGIYTANQIIKKAAAGR</sequence>
<dbReference type="AlphaFoldDB" id="A0A5A9X7L5"/>
<feature type="domain" description="Amine oxidase" evidence="2">
    <location>
        <begin position="19"/>
        <end position="260"/>
    </location>
</feature>
<protein>
    <submittedName>
        <fullName evidence="3">FAD-binding protein</fullName>
    </submittedName>
</protein>
<dbReference type="PANTHER" id="PTHR43563">
    <property type="entry name" value="AMINE OXIDASE"/>
    <property type="match status" value="1"/>
</dbReference>
<dbReference type="Proteomes" id="UP000324298">
    <property type="component" value="Unassembled WGS sequence"/>
</dbReference>
<dbReference type="GO" id="GO:0016491">
    <property type="term" value="F:oxidoreductase activity"/>
    <property type="evidence" value="ECO:0007669"/>
    <property type="project" value="InterPro"/>
</dbReference>
<evidence type="ECO:0000313" key="4">
    <source>
        <dbReference type="Proteomes" id="UP000324298"/>
    </source>
</evidence>
<keyword evidence="4" id="KW-1185">Reference proteome</keyword>
<gene>
    <name evidence="3" type="ORF">ET418_16725</name>
</gene>
<name>A0A5A9X7L5_9BACT</name>
<evidence type="ECO:0000256" key="1">
    <source>
        <dbReference type="ARBA" id="ARBA00005995"/>
    </source>
</evidence>
<dbReference type="Pfam" id="PF01593">
    <property type="entry name" value="Amino_oxidase"/>
    <property type="match status" value="1"/>
</dbReference>
<evidence type="ECO:0000313" key="3">
    <source>
        <dbReference type="EMBL" id="KAA0888375.1"/>
    </source>
</evidence>
<reference evidence="3 4" key="1">
    <citation type="submission" date="2019-04" db="EMBL/GenBank/DDBJ databases">
        <title>Geobacter ruber sp. nov., ferric-reducing bacteria isolated from paddy soil.</title>
        <authorList>
            <person name="Xu Z."/>
            <person name="Masuda Y."/>
            <person name="Itoh H."/>
            <person name="Senoo K."/>
        </authorList>
    </citation>
    <scope>NUCLEOTIDE SEQUENCE [LARGE SCALE GENOMIC DNA]</scope>
    <source>
        <strain evidence="3 4">Red88</strain>
    </source>
</reference>
<dbReference type="InterPro" id="IPR050703">
    <property type="entry name" value="Flavin_MAO"/>
</dbReference>
<evidence type="ECO:0000259" key="2">
    <source>
        <dbReference type="Pfam" id="PF01593"/>
    </source>
</evidence>
<accession>A0A5A9X7L5</accession>
<proteinExistence type="inferred from homology"/>
<dbReference type="PANTHER" id="PTHR43563:SF1">
    <property type="entry name" value="AMINE OXIDASE [FLAVIN-CONTAINING] B"/>
    <property type="match status" value="1"/>
</dbReference>
<comment type="similarity">
    <text evidence="1">Belongs to the flavin monoamine oxidase family.</text>
</comment>
<dbReference type="SUPFAM" id="SSF51905">
    <property type="entry name" value="FAD/NAD(P)-binding domain"/>
    <property type="match status" value="1"/>
</dbReference>
<dbReference type="InterPro" id="IPR002937">
    <property type="entry name" value="Amino_oxidase"/>
</dbReference>
<comment type="caution">
    <text evidence="3">The sequence shown here is derived from an EMBL/GenBank/DDBJ whole genome shotgun (WGS) entry which is preliminary data.</text>
</comment>
<dbReference type="EMBL" id="SRSD01000011">
    <property type="protein sequence ID" value="KAA0888375.1"/>
    <property type="molecule type" value="Genomic_DNA"/>
</dbReference>
<dbReference type="InterPro" id="IPR036188">
    <property type="entry name" value="FAD/NAD-bd_sf"/>
</dbReference>